<gene>
    <name evidence="9" type="ORF">SAMN05216283_11533</name>
</gene>
<keyword evidence="5" id="KW-0998">Cell outer membrane</keyword>
<evidence type="ECO:0000313" key="9">
    <source>
        <dbReference type="EMBL" id="SFF75709.1"/>
    </source>
</evidence>
<reference evidence="9 10" key="1">
    <citation type="submission" date="2016-10" db="EMBL/GenBank/DDBJ databases">
        <authorList>
            <person name="de Groot N.N."/>
        </authorList>
    </citation>
    <scope>NUCLEOTIDE SEQUENCE [LARGE SCALE GENOMIC DNA]</scope>
    <source>
        <strain evidence="9 10">CGMCC 1.9156</strain>
    </source>
</reference>
<evidence type="ECO:0000256" key="6">
    <source>
        <dbReference type="SAM" id="Coils"/>
    </source>
</evidence>
<evidence type="ECO:0000313" key="10">
    <source>
        <dbReference type="Proteomes" id="UP000198964"/>
    </source>
</evidence>
<feature type="domain" description="POTRA" evidence="8">
    <location>
        <begin position="57"/>
        <end position="162"/>
    </location>
</feature>
<evidence type="ECO:0000256" key="1">
    <source>
        <dbReference type="ARBA" id="ARBA00004370"/>
    </source>
</evidence>
<sequence>MRPIVFIFVKTTRNKRAMSKRKLVNYLIGLLLAGVLYSCSSTRFVPEGKYLLNDTDVEIDNKLVNKEELQAQIRQKENLKILGVTKFHLGLYNLSSKKKEKGWFKRIGEAPVVYDEYMTERSKQQLKLYLKNKGYYDAHIEEELTVRVRKRKVDLIYRIETGKPYRIRNYSYHIQDKTLEPLIMGDSTKQLIRSGSVFDVDVLNAERSRIANHLRNHGYYNFTKDYITYQADSSLRGAEKQVDLVVEVSDRDLESEQDSVLPHKKYVVRNYHIIPDFVPAPLVTPELLAKNDTLQDAPYTFTFRDKLKYKPELFYNINRIGDSTYYSLSNVEKTYRSLIQLRQFRVVNLNFEEADSVIDERTGILDCNFQLTALPRQGFSVDVEGTNSSGNLGVAGNLNYQHRNVFRGAEIFNLNLKGAIERQQRLFSDDKLDFNTREFGLEGSLTIPKFLSPLKSPRLFNYQVPQTSLTLGFNYQRRPDYTRTITNFRFGYNWKSSTERTHFLNLVDFNYVNLYEFNDEFINSIKDLYIKSSFTDHLIFALNYTQVNNNQNLKKRANYRYWKWSFESAGNLLSAYTGLVNHEKAVVTDTVTGQTSSYHKILGTRFAQYLKADFEYRYGYMIDKYNSLVGRAFVGVGLPYGNFDVLPFEKKYFTGGANGIRAWQVRSLGPGTYKAQTGAYPNQSSDIKLEANLEYRYRFFWRIEGAFFLDAGNIWAINNKDNRPGAQFRIDEFYKQIAIGTGTGLRFDFTYFVFRLDLGMKLRDPSLDPGKRFIIGNYPINKDHFALSFAIGYPF</sequence>
<dbReference type="PANTHER" id="PTHR12815:SF47">
    <property type="entry name" value="TRANSLOCATION AND ASSEMBLY MODULE SUBUNIT TAMA"/>
    <property type="match status" value="1"/>
</dbReference>
<dbReference type="STRING" id="655355.SAMN05216283_11533"/>
<evidence type="ECO:0000256" key="4">
    <source>
        <dbReference type="ARBA" id="ARBA00023136"/>
    </source>
</evidence>
<dbReference type="Pfam" id="PF07244">
    <property type="entry name" value="POTRA"/>
    <property type="match status" value="1"/>
</dbReference>
<name>A0A1I2LB72_9BACT</name>
<evidence type="ECO:0000259" key="7">
    <source>
        <dbReference type="Pfam" id="PF01103"/>
    </source>
</evidence>
<dbReference type="AlphaFoldDB" id="A0A1I2LB72"/>
<keyword evidence="6" id="KW-0175">Coiled coil</keyword>
<dbReference type="Gene3D" id="2.40.160.50">
    <property type="entry name" value="membrane protein fhac: a member of the omp85/tpsb transporter family"/>
    <property type="match status" value="1"/>
</dbReference>
<keyword evidence="10" id="KW-1185">Reference proteome</keyword>
<evidence type="ECO:0000256" key="2">
    <source>
        <dbReference type="ARBA" id="ARBA00022692"/>
    </source>
</evidence>
<dbReference type="GO" id="GO:0019867">
    <property type="term" value="C:outer membrane"/>
    <property type="evidence" value="ECO:0007669"/>
    <property type="project" value="InterPro"/>
</dbReference>
<comment type="subcellular location">
    <subcellularLocation>
        <location evidence="1">Membrane</location>
    </subcellularLocation>
</comment>
<proteinExistence type="predicted"/>
<keyword evidence="4" id="KW-0472">Membrane</keyword>
<dbReference type="Proteomes" id="UP000198964">
    <property type="component" value="Unassembled WGS sequence"/>
</dbReference>
<feature type="domain" description="Bacterial surface antigen (D15)" evidence="7">
    <location>
        <begin position="433"/>
        <end position="773"/>
    </location>
</feature>
<feature type="coiled-coil region" evidence="6">
    <location>
        <begin position="52"/>
        <end position="79"/>
    </location>
</feature>
<dbReference type="InterPro" id="IPR010827">
    <property type="entry name" value="BamA/TamA_POTRA"/>
</dbReference>
<dbReference type="PANTHER" id="PTHR12815">
    <property type="entry name" value="SORTING AND ASSEMBLY MACHINERY SAMM50 PROTEIN FAMILY MEMBER"/>
    <property type="match status" value="1"/>
</dbReference>
<dbReference type="InterPro" id="IPR039910">
    <property type="entry name" value="D15-like"/>
</dbReference>
<dbReference type="EMBL" id="FONW01000015">
    <property type="protein sequence ID" value="SFF75709.1"/>
    <property type="molecule type" value="Genomic_DNA"/>
</dbReference>
<protein>
    <submittedName>
        <fullName evidence="9">Outer membrane protein assembly factor BamA</fullName>
    </submittedName>
</protein>
<evidence type="ECO:0000256" key="3">
    <source>
        <dbReference type="ARBA" id="ARBA00022729"/>
    </source>
</evidence>
<evidence type="ECO:0000256" key="5">
    <source>
        <dbReference type="ARBA" id="ARBA00023237"/>
    </source>
</evidence>
<dbReference type="InterPro" id="IPR000184">
    <property type="entry name" value="Bac_surfAg_D15"/>
</dbReference>
<keyword evidence="3" id="KW-0732">Signal</keyword>
<keyword evidence="2" id="KW-0812">Transmembrane</keyword>
<evidence type="ECO:0000259" key="8">
    <source>
        <dbReference type="Pfam" id="PF07244"/>
    </source>
</evidence>
<accession>A0A1I2LB72</accession>
<organism evidence="9 10">
    <name type="scientific">Sunxiuqinia elliptica</name>
    <dbReference type="NCBI Taxonomy" id="655355"/>
    <lineage>
        <taxon>Bacteria</taxon>
        <taxon>Pseudomonadati</taxon>
        <taxon>Bacteroidota</taxon>
        <taxon>Bacteroidia</taxon>
        <taxon>Marinilabiliales</taxon>
        <taxon>Prolixibacteraceae</taxon>
        <taxon>Sunxiuqinia</taxon>
    </lineage>
</organism>
<dbReference type="Pfam" id="PF01103">
    <property type="entry name" value="Omp85"/>
    <property type="match status" value="1"/>
</dbReference>
<dbReference type="Gene3D" id="3.10.20.310">
    <property type="entry name" value="membrane protein fhac"/>
    <property type="match status" value="1"/>
</dbReference>